<dbReference type="SUPFAM" id="SSF51197">
    <property type="entry name" value="Clavaminate synthase-like"/>
    <property type="match status" value="1"/>
</dbReference>
<keyword evidence="1" id="KW-1133">Transmembrane helix</keyword>
<dbReference type="AlphaFoldDB" id="A0A7S4C736"/>
<name>A0A7S4C736_CHRCT</name>
<accession>A0A7S4C736</accession>
<feature type="transmembrane region" description="Helical" evidence="1">
    <location>
        <begin position="211"/>
        <end position="230"/>
    </location>
</feature>
<keyword evidence="1" id="KW-0472">Membrane</keyword>
<feature type="transmembrane region" description="Helical" evidence="1">
    <location>
        <begin position="172"/>
        <end position="199"/>
    </location>
</feature>
<reference evidence="2" key="1">
    <citation type="submission" date="2021-01" db="EMBL/GenBank/DDBJ databases">
        <authorList>
            <person name="Corre E."/>
            <person name="Pelletier E."/>
            <person name="Niang G."/>
            <person name="Scheremetjew M."/>
            <person name="Finn R."/>
            <person name="Kale V."/>
            <person name="Holt S."/>
            <person name="Cochrane G."/>
            <person name="Meng A."/>
            <person name="Brown T."/>
            <person name="Cohen L."/>
        </authorList>
    </citation>
    <scope>NUCLEOTIDE SEQUENCE</scope>
    <source>
        <strain evidence="2">CCMP645</strain>
    </source>
</reference>
<proteinExistence type="predicted"/>
<protein>
    <submittedName>
        <fullName evidence="2">Uncharacterized protein</fullName>
    </submittedName>
</protein>
<dbReference type="InterPro" id="IPR008775">
    <property type="entry name" value="Phytyl_CoA_dOase-like"/>
</dbReference>
<dbReference type="Pfam" id="PF05721">
    <property type="entry name" value="PhyH"/>
    <property type="match status" value="1"/>
</dbReference>
<sequence>MLTDFTRDNGATLLLPASHRDGALPRRLGPESHADYAHFKRHAVAATGRAGDLLVYSGQVWHSIGVNMEERSRAALLGQLLPFFIRPMEAHAWTLPMGVQARLSSKVKRLLGINWHFFFQHSFRLAPLPRGPLAALCWLFDALWYGYPSNVHLETLRQGVALAEMPAWADKLLLAVAPVFFQLHRWICLAAMLIIPVALHNCAFGRRLSAFTVSLLSLLIGLYIGSNLTLERVRM</sequence>
<organism evidence="2">
    <name type="scientific">Chrysotila carterae</name>
    <name type="common">Marine alga</name>
    <name type="synonym">Syracosphaera carterae</name>
    <dbReference type="NCBI Taxonomy" id="13221"/>
    <lineage>
        <taxon>Eukaryota</taxon>
        <taxon>Haptista</taxon>
        <taxon>Haptophyta</taxon>
        <taxon>Prymnesiophyceae</taxon>
        <taxon>Isochrysidales</taxon>
        <taxon>Isochrysidaceae</taxon>
        <taxon>Chrysotila</taxon>
    </lineage>
</organism>
<evidence type="ECO:0000313" key="2">
    <source>
        <dbReference type="EMBL" id="CAE0788452.1"/>
    </source>
</evidence>
<dbReference type="EMBL" id="HBIZ01067270">
    <property type="protein sequence ID" value="CAE0788452.1"/>
    <property type="molecule type" value="Transcribed_RNA"/>
</dbReference>
<keyword evidence="1" id="KW-0812">Transmembrane</keyword>
<evidence type="ECO:0000256" key="1">
    <source>
        <dbReference type="SAM" id="Phobius"/>
    </source>
</evidence>
<dbReference type="Gene3D" id="2.60.120.620">
    <property type="entry name" value="q2cbj1_9rhob like domain"/>
    <property type="match status" value="1"/>
</dbReference>
<gene>
    <name evidence="2" type="ORF">PCAR00345_LOCUS41161</name>
</gene>